<gene>
    <name evidence="4" type="ORF">LTR78_009610</name>
</gene>
<feature type="region of interest" description="Disordered" evidence="2">
    <location>
        <begin position="391"/>
        <end position="480"/>
    </location>
</feature>
<feature type="region of interest" description="Disordered" evidence="2">
    <location>
        <begin position="621"/>
        <end position="647"/>
    </location>
</feature>
<dbReference type="PANTHER" id="PTHR13056">
    <property type="entry name" value="VACUOLAR FUSION PROTEIN CCZ1 HOMOLOG-RELATED"/>
    <property type="match status" value="1"/>
</dbReference>
<dbReference type="GO" id="GO:0035658">
    <property type="term" value="C:Mon1-Ccz1 complex"/>
    <property type="evidence" value="ECO:0007669"/>
    <property type="project" value="InterPro"/>
</dbReference>
<dbReference type="InterPro" id="IPR043987">
    <property type="entry name" value="CCZ1/INTU/HSP4_longin_1"/>
</dbReference>
<dbReference type="EMBL" id="JAUTXT010000055">
    <property type="protein sequence ID" value="KAK3670506.1"/>
    <property type="molecule type" value="Genomic_DNA"/>
</dbReference>
<proteinExistence type="inferred from homology"/>
<dbReference type="Pfam" id="PF19031">
    <property type="entry name" value="Intu_longin_1"/>
    <property type="match status" value="1"/>
</dbReference>
<feature type="compositionally biased region" description="Basic and acidic residues" evidence="2">
    <location>
        <begin position="634"/>
        <end position="643"/>
    </location>
</feature>
<sequence>MSKVQPAQLSFLAIYNPALGPTDETFPDQLVFWYSRAAAKARAAAKKSGRKDDEKVLREEENEKLRQIGLAQGMVDFAKSFSNGQPVDSIETEKSRIVLHELEESWWALASVDLTRLPAIPQAPAESATKGSASVQTKPSFEYSSREVSPAPLLIAQLQQAHHIFSLHHGSSLDELFVRLGREKLIPALERFWSRYARTWNVLLHANPAADVFSGIQLASGGELGFGVGEEEWGSGERDVLEDLVSRTEGLVDAVVSRYGEAAKAVASDYASIPIHEALPWMGSGNQPAATDGVVFGGVGRLSRPSLRSVAMWSRQIYTNGEYAYGIQDNPLRERRKRRRRNQDHADYAEEHNDAAVAAETAHQPDVDADVVSHQNQRDDVEVADPEVRTDALDGHGHADEIKLPSDQRPQTHGRTASQDDAVKHPEQTPQTETSDRPKPAISRTAEVDSRRERATKRAEQGAATEDEAETAEGGTTWGVPDQYMKYLTLGLSEIGKPAKPKRPSATKRILESSSTTTKPVKKITNASSTKEILTVPEEDETDVASLLHMEPIPDEEPLHARFAKLRRQENRGYFLIGFKGELDELDDNGDAEVMDDKLQPDAESSRVLVRKIQVEITADRDKAAAQNESMDETLDRKAREYEPSASSAQNMQRLRVLVYVHRPFIYCFLFEDHTTSLSYPSFYQTLHKDLQPIHKPLLSSTSISRSARRLEESQADRPDEAASVRSSGSSKPSRSGTDATEPRPVFDLIYDPQLLTVRTSIPNIPEPGTPAAEGLSMGSDARQSNMPADWTRLDALNVHNQVLSTLQSSRINDLERTSRTNRGWWVVWMRIPSTATSDEDADPAPPARDYLAPEISTAPSTHMASTMAREPPNRDRIAFLVRKAANNPAAASSKASTSSRVASGMWNTLTLRPVAEASAEEKAGGEAAGWGPGALANGIGMDARKYVEGLLSLNR</sequence>
<protein>
    <recommendedName>
        <fullName evidence="3">CCZ1/INTU/HSP4 first Longin domain-containing protein</fullName>
    </recommendedName>
</protein>
<dbReference type="AlphaFoldDB" id="A0AAE0WFB8"/>
<feature type="region of interest" description="Disordered" evidence="2">
    <location>
        <begin position="761"/>
        <end position="782"/>
    </location>
</feature>
<evidence type="ECO:0000259" key="3">
    <source>
        <dbReference type="Pfam" id="PF19031"/>
    </source>
</evidence>
<name>A0AAE0WFB8_9PEZI</name>
<accession>A0AAE0WFB8</accession>
<feature type="compositionally biased region" description="Basic and acidic residues" evidence="2">
    <location>
        <begin position="446"/>
        <end position="460"/>
    </location>
</feature>
<reference evidence="4" key="1">
    <citation type="submission" date="2023-07" db="EMBL/GenBank/DDBJ databases">
        <title>Black Yeasts Isolated from many extreme environments.</title>
        <authorList>
            <person name="Coleine C."/>
            <person name="Stajich J.E."/>
            <person name="Selbmann L."/>
        </authorList>
    </citation>
    <scope>NUCLEOTIDE SEQUENCE</scope>
    <source>
        <strain evidence="4">CCFEE 5485</strain>
    </source>
</reference>
<feature type="region of interest" description="Disordered" evidence="2">
    <location>
        <begin position="496"/>
        <end position="521"/>
    </location>
</feature>
<evidence type="ECO:0000256" key="1">
    <source>
        <dbReference type="ARBA" id="ARBA00005352"/>
    </source>
</evidence>
<dbReference type="PANTHER" id="PTHR13056:SF0">
    <property type="entry name" value="VACUOLAR FUSION PROTEIN CCZ1 HOMOLOG-RELATED"/>
    <property type="match status" value="1"/>
</dbReference>
<dbReference type="GO" id="GO:0016192">
    <property type="term" value="P:vesicle-mediated transport"/>
    <property type="evidence" value="ECO:0007669"/>
    <property type="project" value="InterPro"/>
</dbReference>
<feature type="compositionally biased region" description="Basic and acidic residues" evidence="2">
    <location>
        <begin position="709"/>
        <end position="723"/>
    </location>
</feature>
<feature type="compositionally biased region" description="Basic and acidic residues" evidence="2">
    <location>
        <begin position="391"/>
        <end position="406"/>
    </location>
</feature>
<keyword evidence="5" id="KW-1185">Reference proteome</keyword>
<feature type="domain" description="CCZ1/INTU/HSP4 first Longin" evidence="3">
    <location>
        <begin position="10"/>
        <end position="170"/>
    </location>
</feature>
<organism evidence="4 5">
    <name type="scientific">Recurvomyces mirabilis</name>
    <dbReference type="NCBI Taxonomy" id="574656"/>
    <lineage>
        <taxon>Eukaryota</taxon>
        <taxon>Fungi</taxon>
        <taxon>Dikarya</taxon>
        <taxon>Ascomycota</taxon>
        <taxon>Pezizomycotina</taxon>
        <taxon>Dothideomycetes</taxon>
        <taxon>Dothideomycetidae</taxon>
        <taxon>Mycosphaerellales</taxon>
        <taxon>Teratosphaeriaceae</taxon>
        <taxon>Recurvomyces</taxon>
    </lineage>
</organism>
<feature type="compositionally biased region" description="Polar residues" evidence="2">
    <location>
        <begin position="408"/>
        <end position="419"/>
    </location>
</feature>
<evidence type="ECO:0000313" key="4">
    <source>
        <dbReference type="EMBL" id="KAK3670506.1"/>
    </source>
</evidence>
<feature type="compositionally biased region" description="Low complexity" evidence="2">
    <location>
        <begin position="724"/>
        <end position="737"/>
    </location>
</feature>
<feature type="region of interest" description="Disordered" evidence="2">
    <location>
        <begin position="705"/>
        <end position="744"/>
    </location>
</feature>
<feature type="compositionally biased region" description="Polar residues" evidence="2">
    <location>
        <begin position="512"/>
        <end position="521"/>
    </location>
</feature>
<comment type="caution">
    <text evidence="4">The sequence shown here is derived from an EMBL/GenBank/DDBJ whole genome shotgun (WGS) entry which is preliminary data.</text>
</comment>
<dbReference type="Proteomes" id="UP001274830">
    <property type="component" value="Unassembled WGS sequence"/>
</dbReference>
<dbReference type="InterPro" id="IPR013176">
    <property type="entry name" value="Ccz1"/>
</dbReference>
<comment type="similarity">
    <text evidence="1">Belongs to the CCZ1 family.</text>
</comment>
<evidence type="ECO:0000256" key="2">
    <source>
        <dbReference type="SAM" id="MobiDB-lite"/>
    </source>
</evidence>
<evidence type="ECO:0000313" key="5">
    <source>
        <dbReference type="Proteomes" id="UP001274830"/>
    </source>
</evidence>